<feature type="non-terminal residue" evidence="1">
    <location>
        <position position="1"/>
    </location>
</feature>
<accession>A0ACD3A533</accession>
<evidence type="ECO:0000313" key="2">
    <source>
        <dbReference type="Proteomes" id="UP000308600"/>
    </source>
</evidence>
<dbReference type="Proteomes" id="UP000308600">
    <property type="component" value="Unassembled WGS sequence"/>
</dbReference>
<proteinExistence type="predicted"/>
<organism evidence="1 2">
    <name type="scientific">Pluteus cervinus</name>
    <dbReference type="NCBI Taxonomy" id="181527"/>
    <lineage>
        <taxon>Eukaryota</taxon>
        <taxon>Fungi</taxon>
        <taxon>Dikarya</taxon>
        <taxon>Basidiomycota</taxon>
        <taxon>Agaricomycotina</taxon>
        <taxon>Agaricomycetes</taxon>
        <taxon>Agaricomycetidae</taxon>
        <taxon>Agaricales</taxon>
        <taxon>Pluteineae</taxon>
        <taxon>Pluteaceae</taxon>
        <taxon>Pluteus</taxon>
    </lineage>
</organism>
<dbReference type="EMBL" id="ML208736">
    <property type="protein sequence ID" value="TFK60759.1"/>
    <property type="molecule type" value="Genomic_DNA"/>
</dbReference>
<sequence length="293" mass="32722">ITDKDHRAIIVLAGTPRDEGWSHVVTQASEFLVSLREEGIRTSAFPEDFFSHRRGEFIAIACGVSHGTRRTRPGNLQHPPERQTLVSAMLDNEFIRRIAGFQSSAFSYFAPKLYAHYCKKLLCLFKRDQKLQRNFEGSIFPGVSVNLGPTTVALDHTDAGNVAYGLCALTPLGSFDDSKGGYLILFDLGLLIQFPAGSVILLPSGVLRHGNTPILAGEERMSIAQYCAGGLLRWVDYGFKQAKRLSKKQKLVVDGDHNERVQEALSLFSRVDELEADRRSTFCTFKTFLRSFF</sequence>
<reference evidence="1 2" key="1">
    <citation type="journal article" date="2019" name="Nat. Ecol. Evol.">
        <title>Megaphylogeny resolves global patterns of mushroom evolution.</title>
        <authorList>
            <person name="Varga T."/>
            <person name="Krizsan K."/>
            <person name="Foldi C."/>
            <person name="Dima B."/>
            <person name="Sanchez-Garcia M."/>
            <person name="Sanchez-Ramirez S."/>
            <person name="Szollosi G.J."/>
            <person name="Szarkandi J.G."/>
            <person name="Papp V."/>
            <person name="Albert L."/>
            <person name="Andreopoulos W."/>
            <person name="Angelini C."/>
            <person name="Antonin V."/>
            <person name="Barry K.W."/>
            <person name="Bougher N.L."/>
            <person name="Buchanan P."/>
            <person name="Buyck B."/>
            <person name="Bense V."/>
            <person name="Catcheside P."/>
            <person name="Chovatia M."/>
            <person name="Cooper J."/>
            <person name="Damon W."/>
            <person name="Desjardin D."/>
            <person name="Finy P."/>
            <person name="Geml J."/>
            <person name="Haridas S."/>
            <person name="Hughes K."/>
            <person name="Justo A."/>
            <person name="Karasinski D."/>
            <person name="Kautmanova I."/>
            <person name="Kiss B."/>
            <person name="Kocsube S."/>
            <person name="Kotiranta H."/>
            <person name="LaButti K.M."/>
            <person name="Lechner B.E."/>
            <person name="Liimatainen K."/>
            <person name="Lipzen A."/>
            <person name="Lukacs Z."/>
            <person name="Mihaltcheva S."/>
            <person name="Morgado L.N."/>
            <person name="Niskanen T."/>
            <person name="Noordeloos M.E."/>
            <person name="Ohm R.A."/>
            <person name="Ortiz-Santana B."/>
            <person name="Ovrebo C."/>
            <person name="Racz N."/>
            <person name="Riley R."/>
            <person name="Savchenko A."/>
            <person name="Shiryaev A."/>
            <person name="Soop K."/>
            <person name="Spirin V."/>
            <person name="Szebenyi C."/>
            <person name="Tomsovsky M."/>
            <person name="Tulloss R.E."/>
            <person name="Uehling J."/>
            <person name="Grigoriev I.V."/>
            <person name="Vagvolgyi C."/>
            <person name="Papp T."/>
            <person name="Martin F.M."/>
            <person name="Miettinen O."/>
            <person name="Hibbett D.S."/>
            <person name="Nagy L.G."/>
        </authorList>
    </citation>
    <scope>NUCLEOTIDE SEQUENCE [LARGE SCALE GENOMIC DNA]</scope>
    <source>
        <strain evidence="1 2">NL-1719</strain>
    </source>
</reference>
<gene>
    <name evidence="1" type="ORF">BDN72DRAFT_778995</name>
</gene>
<evidence type="ECO:0000313" key="1">
    <source>
        <dbReference type="EMBL" id="TFK60759.1"/>
    </source>
</evidence>
<name>A0ACD3A533_9AGAR</name>
<protein>
    <submittedName>
        <fullName evidence="1">Uncharacterized protein</fullName>
    </submittedName>
</protein>
<keyword evidence="2" id="KW-1185">Reference proteome</keyword>